<gene>
    <name evidence="2" type="primary">cutC</name>
    <name evidence="3" type="ORF">MQE35_06915</name>
</gene>
<dbReference type="Proteomes" id="UP000831290">
    <property type="component" value="Chromosome"/>
</dbReference>
<dbReference type="HAMAP" id="MF_00795">
    <property type="entry name" value="CutC"/>
    <property type="match status" value="1"/>
</dbReference>
<dbReference type="RefSeq" id="WP_255845638.1">
    <property type="nucleotide sequence ID" value="NZ_CP094358.1"/>
</dbReference>
<keyword evidence="2" id="KW-0963">Cytoplasm</keyword>
<dbReference type="EMBL" id="CP094358">
    <property type="protein sequence ID" value="UOB19021.1"/>
    <property type="molecule type" value="Genomic_DNA"/>
</dbReference>
<evidence type="ECO:0000313" key="4">
    <source>
        <dbReference type="Proteomes" id="UP000831290"/>
    </source>
</evidence>
<comment type="similarity">
    <text evidence="1 2">Belongs to the CutC family.</text>
</comment>
<dbReference type="AlphaFoldDB" id="A0A9E6ZY10"/>
<evidence type="ECO:0000256" key="1">
    <source>
        <dbReference type="ARBA" id="ARBA00007768"/>
    </source>
</evidence>
<reference evidence="3" key="1">
    <citation type="submission" date="2022-03" db="EMBL/GenBank/DDBJ databases">
        <title>Description of Abyssus ytuae gen. nov., sp. nov., a novel member of the family Flavobacteriaceae isolated from the sediment of Mariana Trench.</title>
        <authorList>
            <person name="Zhang J."/>
            <person name="Xu X."/>
        </authorList>
    </citation>
    <scope>NUCLEOTIDE SEQUENCE</scope>
    <source>
        <strain evidence="3">MT3330</strain>
    </source>
</reference>
<protein>
    <recommendedName>
        <fullName evidence="2">PF03932 family protein CutC</fullName>
    </recommendedName>
</protein>
<keyword evidence="4" id="KW-1185">Reference proteome</keyword>
<dbReference type="Pfam" id="PF03932">
    <property type="entry name" value="CutC"/>
    <property type="match status" value="1"/>
</dbReference>
<dbReference type="SUPFAM" id="SSF110395">
    <property type="entry name" value="CutC-like"/>
    <property type="match status" value="1"/>
</dbReference>
<dbReference type="Gene3D" id="3.20.20.380">
    <property type="entry name" value="Copper homeostasis (CutC) domain"/>
    <property type="match status" value="1"/>
</dbReference>
<dbReference type="GO" id="GO:0005507">
    <property type="term" value="F:copper ion binding"/>
    <property type="evidence" value="ECO:0007669"/>
    <property type="project" value="TreeGrafter"/>
</dbReference>
<comment type="caution">
    <text evidence="2">Once thought to be involved in copper homeostasis, experiments in E.coli have shown this is not the case.</text>
</comment>
<dbReference type="FunFam" id="3.20.20.380:FF:000001">
    <property type="entry name" value="Copper homeostasis protein CutC"/>
    <property type="match status" value="1"/>
</dbReference>
<proteinExistence type="inferred from homology"/>
<dbReference type="InterPro" id="IPR036822">
    <property type="entry name" value="CutC-like_dom_sf"/>
</dbReference>
<accession>A0A9E6ZY10</accession>
<dbReference type="KEGG" id="fbm:MQE35_06915"/>
<dbReference type="GO" id="GO:0005737">
    <property type="term" value="C:cytoplasm"/>
    <property type="evidence" value="ECO:0007669"/>
    <property type="project" value="UniProtKB-SubCell"/>
</dbReference>
<dbReference type="InterPro" id="IPR005627">
    <property type="entry name" value="CutC-like"/>
</dbReference>
<name>A0A9E6ZY10_9FLAO</name>
<dbReference type="PANTHER" id="PTHR12598:SF0">
    <property type="entry name" value="COPPER HOMEOSTASIS PROTEIN CUTC HOMOLOG"/>
    <property type="match status" value="1"/>
</dbReference>
<organism evidence="3 4">
    <name type="scientific">Abyssalbus ytuae</name>
    <dbReference type="NCBI Taxonomy" id="2926907"/>
    <lineage>
        <taxon>Bacteria</taxon>
        <taxon>Pseudomonadati</taxon>
        <taxon>Bacteroidota</taxon>
        <taxon>Flavobacteriia</taxon>
        <taxon>Flavobacteriales</taxon>
        <taxon>Flavobacteriaceae</taxon>
        <taxon>Abyssalbus</taxon>
    </lineage>
</organism>
<evidence type="ECO:0000256" key="2">
    <source>
        <dbReference type="HAMAP-Rule" id="MF_00795"/>
    </source>
</evidence>
<evidence type="ECO:0000313" key="3">
    <source>
        <dbReference type="EMBL" id="UOB19021.1"/>
    </source>
</evidence>
<comment type="subcellular location">
    <subcellularLocation>
        <location evidence="2">Cytoplasm</location>
    </subcellularLocation>
</comment>
<sequence>MIIEICCNGFESAKNAEEAGANRIELCAELGVGGVTPSFGLLDMVLEKLNIPVYVLIRPRSGDFVYGEAELEIMMKDIEKCKAMGVAGIVSGILKDNYEIDIDKTKMLIDAGKGMDFTFNRAFDLIPDALYGLEQLMQTGCKRILTSGQHKKAVNGMGLLKELKKKGKDIISIMPGSGVNEGNIEIFKKNGFNELHFSASVIKEKNIAASRFSMNSFHLISDNSTPVSDVDILRRTISKVKLI</sequence>
<dbReference type="PANTHER" id="PTHR12598">
    <property type="entry name" value="COPPER HOMEOSTASIS PROTEIN CUTC"/>
    <property type="match status" value="1"/>
</dbReference>